<dbReference type="CDD" id="cd24133">
    <property type="entry name" value="ASKHA_NBD_TsaD_bac"/>
    <property type="match status" value="1"/>
</dbReference>
<keyword evidence="4" id="KW-0819">tRNA processing</keyword>
<dbReference type="Pfam" id="PF00814">
    <property type="entry name" value="TsaD"/>
    <property type="match status" value="1"/>
</dbReference>
<dbReference type="InterPro" id="IPR017861">
    <property type="entry name" value="KAE1/TsaD"/>
</dbReference>
<sequence>MLVLGLETSCDDTAAAVLQDGKKLLSNIINDQTSVHSKYGGIVPELAGRSHIDQIHKVILQSLKSAQVELKEIDLIAVTVGPGLIGSLLVGMNAAKGIAYGLGIPLIGVNHLEGHLLAIFLQNKIEFPFISLVVSGGHTDIYRVNNFGQYKILGRTRDDAAGESFDKVAKMLGHKYPGGPTIEKMAKDGNSEAHKFPRAYLEKGSLDFSFSGLKTSVKTYINKRQTYRKGEQTDNDIAAGFQDAVVEVLCKKIIMACEKEGLTRVVVTGGVAANGTLRKAVGSACNRSGFKSWFPAPVFCTDNAAMIACAGYHKFNSFPESKADLLNLDATASLDLD</sequence>
<organism evidence="10">
    <name type="scientific">marine metagenome</name>
    <dbReference type="NCBI Taxonomy" id="408172"/>
    <lineage>
        <taxon>unclassified sequences</taxon>
        <taxon>metagenomes</taxon>
        <taxon>ecological metagenomes</taxon>
    </lineage>
</organism>
<evidence type="ECO:0000256" key="7">
    <source>
        <dbReference type="ARBA" id="ARBA00023315"/>
    </source>
</evidence>
<evidence type="ECO:0000256" key="3">
    <source>
        <dbReference type="ARBA" id="ARBA00022679"/>
    </source>
</evidence>
<dbReference type="PANTHER" id="PTHR11735:SF6">
    <property type="entry name" value="TRNA N6-ADENOSINE THREONYLCARBAMOYLTRANSFERASE, MITOCHONDRIAL"/>
    <property type="match status" value="1"/>
</dbReference>
<evidence type="ECO:0000256" key="2">
    <source>
        <dbReference type="ARBA" id="ARBA00022490"/>
    </source>
</evidence>
<evidence type="ECO:0000313" key="10">
    <source>
        <dbReference type="EMBL" id="SVA14170.1"/>
    </source>
</evidence>
<evidence type="ECO:0000256" key="1">
    <source>
        <dbReference type="ARBA" id="ARBA00012156"/>
    </source>
</evidence>
<evidence type="ECO:0000256" key="5">
    <source>
        <dbReference type="ARBA" id="ARBA00022723"/>
    </source>
</evidence>
<dbReference type="GO" id="GO:0061711">
    <property type="term" value="F:tRNA N(6)-L-threonylcarbamoyladenine synthase activity"/>
    <property type="evidence" value="ECO:0007669"/>
    <property type="project" value="UniProtKB-EC"/>
</dbReference>
<protein>
    <recommendedName>
        <fullName evidence="1">N(6)-L-threonylcarbamoyladenine synthase</fullName>
        <ecNumber evidence="1">2.3.1.234</ecNumber>
    </recommendedName>
</protein>
<reference evidence="10" key="1">
    <citation type="submission" date="2018-05" db="EMBL/GenBank/DDBJ databases">
        <authorList>
            <person name="Lanie J.A."/>
            <person name="Ng W.-L."/>
            <person name="Kazmierczak K.M."/>
            <person name="Andrzejewski T.M."/>
            <person name="Davidsen T.M."/>
            <person name="Wayne K.J."/>
            <person name="Tettelin H."/>
            <person name="Glass J.I."/>
            <person name="Rusch D."/>
            <person name="Podicherti R."/>
            <person name="Tsui H.-C.T."/>
            <person name="Winkler M.E."/>
        </authorList>
    </citation>
    <scope>NUCLEOTIDE SEQUENCE</scope>
</reference>
<dbReference type="Gene3D" id="3.30.420.40">
    <property type="match status" value="2"/>
</dbReference>
<dbReference type="PANTHER" id="PTHR11735">
    <property type="entry name" value="TRNA N6-ADENOSINE THREONYLCARBAMOYLTRANSFERASE"/>
    <property type="match status" value="1"/>
</dbReference>
<name>A0A381TDJ5_9ZZZZ</name>
<comment type="catalytic activity">
    <reaction evidence="8">
        <text>L-threonylcarbamoyladenylate + adenosine(37) in tRNA = N(6)-L-threonylcarbamoyladenosine(37) in tRNA + AMP + H(+)</text>
        <dbReference type="Rhea" id="RHEA:37059"/>
        <dbReference type="Rhea" id="RHEA-COMP:10162"/>
        <dbReference type="Rhea" id="RHEA-COMP:10163"/>
        <dbReference type="ChEBI" id="CHEBI:15378"/>
        <dbReference type="ChEBI" id="CHEBI:73682"/>
        <dbReference type="ChEBI" id="CHEBI:74411"/>
        <dbReference type="ChEBI" id="CHEBI:74418"/>
        <dbReference type="ChEBI" id="CHEBI:456215"/>
        <dbReference type="EC" id="2.3.1.234"/>
    </reaction>
</comment>
<evidence type="ECO:0000256" key="6">
    <source>
        <dbReference type="ARBA" id="ARBA00023004"/>
    </source>
</evidence>
<gene>
    <name evidence="10" type="ORF">METZ01_LOCUS67024</name>
</gene>
<dbReference type="PROSITE" id="PS01016">
    <property type="entry name" value="GLYCOPROTEASE"/>
    <property type="match status" value="1"/>
</dbReference>
<dbReference type="InterPro" id="IPR022450">
    <property type="entry name" value="TsaD"/>
</dbReference>
<dbReference type="PRINTS" id="PR00789">
    <property type="entry name" value="OSIALOPTASE"/>
</dbReference>
<dbReference type="EC" id="2.3.1.234" evidence="1"/>
<proteinExistence type="inferred from homology"/>
<keyword evidence="5" id="KW-0479">Metal-binding</keyword>
<dbReference type="FunFam" id="3.30.420.40:FF:000040">
    <property type="entry name" value="tRNA N6-adenosine threonylcarbamoyltransferase"/>
    <property type="match status" value="1"/>
</dbReference>
<dbReference type="FunFam" id="3.30.420.40:FF:000012">
    <property type="entry name" value="tRNA N6-adenosine threonylcarbamoyltransferase"/>
    <property type="match status" value="1"/>
</dbReference>
<dbReference type="HAMAP" id="MF_01445">
    <property type="entry name" value="TsaD"/>
    <property type="match status" value="1"/>
</dbReference>
<keyword evidence="6" id="KW-0408">Iron</keyword>
<dbReference type="NCBIfam" id="TIGR03723">
    <property type="entry name" value="T6A_TsaD_YgjD"/>
    <property type="match status" value="1"/>
</dbReference>
<evidence type="ECO:0000259" key="9">
    <source>
        <dbReference type="Pfam" id="PF00814"/>
    </source>
</evidence>
<keyword evidence="3" id="KW-0808">Transferase</keyword>
<evidence type="ECO:0000256" key="8">
    <source>
        <dbReference type="ARBA" id="ARBA00048117"/>
    </source>
</evidence>
<dbReference type="GO" id="GO:0046872">
    <property type="term" value="F:metal ion binding"/>
    <property type="evidence" value="ECO:0007669"/>
    <property type="project" value="UniProtKB-KW"/>
</dbReference>
<dbReference type="NCBIfam" id="TIGR00329">
    <property type="entry name" value="gcp_kae1"/>
    <property type="match status" value="1"/>
</dbReference>
<accession>A0A381TDJ5</accession>
<dbReference type="AlphaFoldDB" id="A0A381TDJ5"/>
<keyword evidence="7" id="KW-0012">Acyltransferase</keyword>
<dbReference type="InterPro" id="IPR000905">
    <property type="entry name" value="Gcp-like_dom"/>
</dbReference>
<dbReference type="GO" id="GO:0002949">
    <property type="term" value="P:tRNA threonylcarbamoyladenosine modification"/>
    <property type="evidence" value="ECO:0007669"/>
    <property type="project" value="InterPro"/>
</dbReference>
<dbReference type="InterPro" id="IPR017860">
    <property type="entry name" value="Peptidase_M22_CS"/>
</dbReference>
<dbReference type="SUPFAM" id="SSF53067">
    <property type="entry name" value="Actin-like ATPase domain"/>
    <property type="match status" value="2"/>
</dbReference>
<feature type="domain" description="Gcp-like" evidence="9">
    <location>
        <begin position="23"/>
        <end position="308"/>
    </location>
</feature>
<evidence type="ECO:0000256" key="4">
    <source>
        <dbReference type="ARBA" id="ARBA00022694"/>
    </source>
</evidence>
<keyword evidence="2" id="KW-0963">Cytoplasm</keyword>
<dbReference type="EMBL" id="UINC01004418">
    <property type="protein sequence ID" value="SVA14170.1"/>
    <property type="molecule type" value="Genomic_DNA"/>
</dbReference>
<dbReference type="InterPro" id="IPR043129">
    <property type="entry name" value="ATPase_NBD"/>
</dbReference>